<feature type="region of interest" description="Disordered" evidence="8">
    <location>
        <begin position="1"/>
        <end position="27"/>
    </location>
</feature>
<keyword evidence="6" id="KW-0508">mRNA splicing</keyword>
<keyword evidence="5" id="KW-0747">Spliceosome</keyword>
<keyword evidence="11" id="KW-1185">Reference proteome</keyword>
<dbReference type="AlphaFoldDB" id="A0A0K9NZL9"/>
<evidence type="ECO:0000256" key="2">
    <source>
        <dbReference type="ARBA" id="ARBA00008137"/>
    </source>
</evidence>
<evidence type="ECO:0000256" key="7">
    <source>
        <dbReference type="ARBA" id="ARBA00023242"/>
    </source>
</evidence>
<feature type="domain" description="Pre-mRNA processing factor 4 (PRP4)-like" evidence="9">
    <location>
        <begin position="102"/>
        <end position="153"/>
    </location>
</feature>
<dbReference type="FunFam" id="1.20.940.10:FF:000004">
    <property type="entry name" value="Pre-mRNA-splicing factor 18"/>
    <property type="match status" value="1"/>
</dbReference>
<evidence type="ECO:0000256" key="1">
    <source>
        <dbReference type="ARBA" id="ARBA00004123"/>
    </source>
</evidence>
<gene>
    <name evidence="10" type="ORF">ZOSMA_52G00650</name>
</gene>
<reference evidence="11" key="1">
    <citation type="journal article" date="2016" name="Nature">
        <title>The genome of the seagrass Zostera marina reveals angiosperm adaptation to the sea.</title>
        <authorList>
            <person name="Olsen J.L."/>
            <person name="Rouze P."/>
            <person name="Verhelst B."/>
            <person name="Lin Y.-C."/>
            <person name="Bayer T."/>
            <person name="Collen J."/>
            <person name="Dattolo E."/>
            <person name="De Paoli E."/>
            <person name="Dittami S."/>
            <person name="Maumus F."/>
            <person name="Michel G."/>
            <person name="Kersting A."/>
            <person name="Lauritano C."/>
            <person name="Lohaus R."/>
            <person name="Toepel M."/>
            <person name="Tonon T."/>
            <person name="Vanneste K."/>
            <person name="Amirebrahimi M."/>
            <person name="Brakel J."/>
            <person name="Bostroem C."/>
            <person name="Chovatia M."/>
            <person name="Grimwood J."/>
            <person name="Jenkins J.W."/>
            <person name="Jueterbock A."/>
            <person name="Mraz A."/>
            <person name="Stam W.T."/>
            <person name="Tice H."/>
            <person name="Bornberg-Bauer E."/>
            <person name="Green P.J."/>
            <person name="Pearson G.A."/>
            <person name="Procaccini G."/>
            <person name="Duarte C.M."/>
            <person name="Schmutz J."/>
            <person name="Reusch T.B.H."/>
            <person name="Van de Peer Y."/>
        </authorList>
    </citation>
    <scope>NUCLEOTIDE SEQUENCE [LARGE SCALE GENOMIC DNA]</scope>
    <source>
        <strain evidence="11">cv. Finnish</strain>
    </source>
</reference>
<feature type="region of interest" description="Disordered" evidence="8">
    <location>
        <begin position="171"/>
        <end position="220"/>
    </location>
</feature>
<dbReference type="InterPro" id="IPR039979">
    <property type="entry name" value="PRPF18"/>
</dbReference>
<dbReference type="PANTHER" id="PTHR13007">
    <property type="entry name" value="PRE-MRNA SPLICING FACTOR-RELATED"/>
    <property type="match status" value="1"/>
</dbReference>
<feature type="compositionally biased region" description="Acidic residues" evidence="8">
    <location>
        <begin position="200"/>
        <end position="218"/>
    </location>
</feature>
<dbReference type="Pfam" id="PF08799">
    <property type="entry name" value="PRP4"/>
    <property type="match status" value="1"/>
</dbReference>
<dbReference type="OrthoDB" id="10261918at2759"/>
<dbReference type="GO" id="GO:0000350">
    <property type="term" value="P:generation of catalytic spliceosome for second transesterification step"/>
    <property type="evidence" value="ECO:0000318"/>
    <property type="project" value="GO_Central"/>
</dbReference>
<evidence type="ECO:0000256" key="8">
    <source>
        <dbReference type="SAM" id="MobiDB-lite"/>
    </source>
</evidence>
<keyword evidence="7" id="KW-0539">Nucleus</keyword>
<dbReference type="Pfam" id="PF02840">
    <property type="entry name" value="Prp18"/>
    <property type="match status" value="1"/>
</dbReference>
<dbReference type="Gene3D" id="1.20.940.10">
    <property type="entry name" value="Functional domain of the splicing factor Prp18"/>
    <property type="match status" value="1"/>
</dbReference>
<evidence type="ECO:0000256" key="4">
    <source>
        <dbReference type="ARBA" id="ARBA00022664"/>
    </source>
</evidence>
<protein>
    <recommendedName>
        <fullName evidence="3">Pre-mRNA-splicing factor 18</fullName>
    </recommendedName>
</protein>
<evidence type="ECO:0000313" key="11">
    <source>
        <dbReference type="Proteomes" id="UP000036987"/>
    </source>
</evidence>
<comment type="subcellular location">
    <subcellularLocation>
        <location evidence="1">Nucleus</location>
    </subcellularLocation>
</comment>
<dbReference type="InterPro" id="IPR036285">
    <property type="entry name" value="PRP4-like_sf"/>
</dbReference>
<evidence type="ECO:0000259" key="9">
    <source>
        <dbReference type="SMART" id="SM00500"/>
    </source>
</evidence>
<dbReference type="SUPFAM" id="SSF47938">
    <property type="entry name" value="Functional domain of the splicing factor Prp18"/>
    <property type="match status" value="1"/>
</dbReference>
<feature type="compositionally biased region" description="Low complexity" evidence="8">
    <location>
        <begin position="49"/>
        <end position="79"/>
    </location>
</feature>
<dbReference type="Proteomes" id="UP000036987">
    <property type="component" value="Unassembled WGS sequence"/>
</dbReference>
<proteinExistence type="inferred from homology"/>
<dbReference type="InterPro" id="IPR004098">
    <property type="entry name" value="Prp18"/>
</dbReference>
<feature type="compositionally biased region" description="Basic and acidic residues" evidence="8">
    <location>
        <begin position="181"/>
        <end position="199"/>
    </location>
</feature>
<accession>A0A0K9NZL9</accession>
<feature type="region of interest" description="Disordered" evidence="8">
    <location>
        <begin position="39"/>
        <end position="93"/>
    </location>
</feature>
<dbReference type="GO" id="GO:0046540">
    <property type="term" value="C:U4/U6 x U5 tri-snRNP complex"/>
    <property type="evidence" value="ECO:0000318"/>
    <property type="project" value="GO_Central"/>
</dbReference>
<dbReference type="OMA" id="SFAQVRW"/>
<dbReference type="SUPFAM" id="SSF158230">
    <property type="entry name" value="PRP4-like"/>
    <property type="match status" value="1"/>
</dbReference>
<dbReference type="PANTHER" id="PTHR13007:SF19">
    <property type="entry name" value="PRE-MRNA-SPLICING FACTOR 18"/>
    <property type="match status" value="1"/>
</dbReference>
<dbReference type="GO" id="GO:0071021">
    <property type="term" value="C:U2-type post-spliceosomal complex"/>
    <property type="evidence" value="ECO:0000318"/>
    <property type="project" value="GO_Central"/>
</dbReference>
<evidence type="ECO:0000256" key="5">
    <source>
        <dbReference type="ARBA" id="ARBA00022728"/>
    </source>
</evidence>
<comment type="caution">
    <text evidence="10">The sequence shown here is derived from an EMBL/GenBank/DDBJ whole genome shotgun (WGS) entry which is preliminary data.</text>
</comment>
<evidence type="ECO:0000313" key="10">
    <source>
        <dbReference type="EMBL" id="KMZ61415.1"/>
    </source>
</evidence>
<evidence type="ECO:0000256" key="6">
    <source>
        <dbReference type="ARBA" id="ARBA00023187"/>
    </source>
</evidence>
<evidence type="ECO:0000256" key="3">
    <source>
        <dbReference type="ARBA" id="ARBA00018242"/>
    </source>
</evidence>
<name>A0A0K9NZL9_ZOSMR</name>
<organism evidence="10 11">
    <name type="scientific">Zostera marina</name>
    <name type="common">Eelgrass</name>
    <dbReference type="NCBI Taxonomy" id="29655"/>
    <lineage>
        <taxon>Eukaryota</taxon>
        <taxon>Viridiplantae</taxon>
        <taxon>Streptophyta</taxon>
        <taxon>Embryophyta</taxon>
        <taxon>Tracheophyta</taxon>
        <taxon>Spermatophyta</taxon>
        <taxon>Magnoliopsida</taxon>
        <taxon>Liliopsida</taxon>
        <taxon>Zosteraceae</taxon>
        <taxon>Zostera</taxon>
    </lineage>
</organism>
<keyword evidence="4" id="KW-0507">mRNA processing</keyword>
<dbReference type="EMBL" id="LFYR01001488">
    <property type="protein sequence ID" value="KMZ61415.1"/>
    <property type="molecule type" value="Genomic_DNA"/>
</dbReference>
<comment type="similarity">
    <text evidence="2">Belongs to the PRP18 family.</text>
</comment>
<dbReference type="GO" id="GO:0005682">
    <property type="term" value="C:U5 snRNP"/>
    <property type="evidence" value="ECO:0000318"/>
    <property type="project" value="GO_Central"/>
</dbReference>
<dbReference type="InterPro" id="IPR014906">
    <property type="entry name" value="PRP4-like"/>
</dbReference>
<feature type="compositionally biased region" description="Basic and acidic residues" evidence="8">
    <location>
        <begin position="1"/>
        <end position="12"/>
    </location>
</feature>
<dbReference type="SMART" id="SM00500">
    <property type="entry name" value="SFM"/>
    <property type="match status" value="1"/>
</dbReference>
<dbReference type="Gene3D" id="4.10.280.110">
    <property type="entry name" value="Pre-mRNA processing factor 4 domain"/>
    <property type="match status" value="1"/>
</dbReference>
<dbReference type="STRING" id="29655.A0A0K9NZL9"/>
<sequence length="425" mass="48217">MDLLKRELERKRQTLQSDFGGKKLMKRSEIEQKRLQKLREEEKVELQSKSKSSRTISSSSTSSTVSATTNITNNTNSKSTDVDAKKTPPPPAAETLIDDLVLPRLEVIRRLRFLKQPITLFGEDDDSRLGRLKTTMKSGVLEIDSDMLEGQTNDFLRDIYELQKRQKIGSGSGSFLKRKRDNGGERIGGEDRDGGGRDEGGDEGGDDNGDEGMDGDDGNDAKRMSMDFHELCDEDKILVFFKRLLNEWNQELRDRSEGEKRTAKGKSMFATFKQCARYLIPLFKFCRKKILPDDIRKALLVVVKCCMKRDYLAAMDQYIKMAIGNAPWPIGVTMVGIHERSAREKIYTNSVAHIMNDETTRKYLQSIKRLMTLCQRRYPADPSKSVEFNSLANGSDLRSLLVEEVSAGKPVSEERLRLIAPPKED</sequence>
<feature type="compositionally biased region" description="Basic and acidic residues" evidence="8">
    <location>
        <begin position="39"/>
        <end position="48"/>
    </location>
</feature>